<gene>
    <name evidence="6" type="ORF">BABINDRAFT_163532</name>
</gene>
<dbReference type="EMBL" id="KV454440">
    <property type="protein sequence ID" value="ODQ77532.1"/>
    <property type="molecule type" value="Genomic_DNA"/>
</dbReference>
<dbReference type="Gene3D" id="1.20.1280.290">
    <property type="match status" value="1"/>
</dbReference>
<feature type="transmembrane region" description="Helical" evidence="5">
    <location>
        <begin position="41"/>
        <end position="61"/>
    </location>
</feature>
<evidence type="ECO:0000256" key="1">
    <source>
        <dbReference type="ARBA" id="ARBA00004141"/>
    </source>
</evidence>
<dbReference type="OrthoDB" id="407617at2759"/>
<feature type="transmembrane region" description="Helical" evidence="5">
    <location>
        <begin position="196"/>
        <end position="217"/>
    </location>
</feature>
<dbReference type="RefSeq" id="XP_018982860.1">
    <property type="nucleotide sequence ID" value="XM_019129967.1"/>
</dbReference>
<dbReference type="Pfam" id="PF04193">
    <property type="entry name" value="PQ-loop"/>
    <property type="match status" value="1"/>
</dbReference>
<keyword evidence="3 5" id="KW-1133">Transmembrane helix</keyword>
<dbReference type="GO" id="GO:0016020">
    <property type="term" value="C:membrane"/>
    <property type="evidence" value="ECO:0007669"/>
    <property type="project" value="UniProtKB-SubCell"/>
</dbReference>
<dbReference type="InterPro" id="IPR051415">
    <property type="entry name" value="LAAT-1"/>
</dbReference>
<dbReference type="PANTHER" id="PTHR16201">
    <property type="entry name" value="SEVEN TRANSMEMBRANE PROTEIN 1-RELATED"/>
    <property type="match status" value="1"/>
</dbReference>
<keyword evidence="7" id="KW-1185">Reference proteome</keyword>
<dbReference type="AlphaFoldDB" id="A0A1E3QKC5"/>
<evidence type="ECO:0008006" key="8">
    <source>
        <dbReference type="Google" id="ProtNLM"/>
    </source>
</evidence>
<keyword evidence="2 5" id="KW-0812">Transmembrane</keyword>
<reference evidence="7" key="1">
    <citation type="submission" date="2016-05" db="EMBL/GenBank/DDBJ databases">
        <title>Comparative genomics of biotechnologically important yeasts.</title>
        <authorList>
            <consortium name="DOE Joint Genome Institute"/>
            <person name="Riley R."/>
            <person name="Haridas S."/>
            <person name="Wolfe K.H."/>
            <person name="Lopes M.R."/>
            <person name="Hittinger C.T."/>
            <person name="Goker M."/>
            <person name="Salamov A."/>
            <person name="Wisecaver J."/>
            <person name="Long T.M."/>
            <person name="Aerts A.L."/>
            <person name="Barry K."/>
            <person name="Choi C."/>
            <person name="Clum A."/>
            <person name="Coughlan A.Y."/>
            <person name="Deshpande S."/>
            <person name="Douglass A.P."/>
            <person name="Hanson S.J."/>
            <person name="Klenk H.-P."/>
            <person name="Labutti K."/>
            <person name="Lapidus A."/>
            <person name="Lindquist E."/>
            <person name="Lipzen A."/>
            <person name="Meier-Kolthoff J.P."/>
            <person name="Ohm R.A."/>
            <person name="Otillar R.P."/>
            <person name="Pangilinan J."/>
            <person name="Peng Y."/>
            <person name="Rokas A."/>
            <person name="Rosa C.A."/>
            <person name="Scheuner C."/>
            <person name="Sibirny A.A."/>
            <person name="Slot J.C."/>
            <person name="Stielow J.B."/>
            <person name="Sun H."/>
            <person name="Kurtzman C.P."/>
            <person name="Blackwell M."/>
            <person name="Grigoriev I.V."/>
            <person name="Jeffries T.W."/>
        </authorList>
    </citation>
    <scope>NUCLEOTIDE SEQUENCE [LARGE SCALE GENOMIC DNA]</scope>
    <source>
        <strain evidence="7">NRRL Y-12698</strain>
    </source>
</reference>
<dbReference type="InterPro" id="IPR006603">
    <property type="entry name" value="PQ-loop_rpt"/>
</dbReference>
<feature type="transmembrane region" description="Helical" evidence="5">
    <location>
        <begin position="164"/>
        <end position="184"/>
    </location>
</feature>
<feature type="transmembrane region" description="Helical" evidence="5">
    <location>
        <begin position="6"/>
        <end position="29"/>
    </location>
</feature>
<name>A0A1E3QKC5_9ASCO</name>
<feature type="transmembrane region" description="Helical" evidence="5">
    <location>
        <begin position="98"/>
        <end position="118"/>
    </location>
</feature>
<evidence type="ECO:0000313" key="7">
    <source>
        <dbReference type="Proteomes" id="UP000094336"/>
    </source>
</evidence>
<evidence type="ECO:0000256" key="5">
    <source>
        <dbReference type="SAM" id="Phobius"/>
    </source>
</evidence>
<proteinExistence type="predicted"/>
<organism evidence="6 7">
    <name type="scientific">Babjeviella inositovora NRRL Y-12698</name>
    <dbReference type="NCBI Taxonomy" id="984486"/>
    <lineage>
        <taxon>Eukaryota</taxon>
        <taxon>Fungi</taxon>
        <taxon>Dikarya</taxon>
        <taxon>Ascomycota</taxon>
        <taxon>Saccharomycotina</taxon>
        <taxon>Pichiomycetes</taxon>
        <taxon>Serinales incertae sedis</taxon>
        <taxon>Babjeviella</taxon>
    </lineage>
</organism>
<dbReference type="SMART" id="SM00679">
    <property type="entry name" value="CTNS"/>
    <property type="match status" value="2"/>
</dbReference>
<protein>
    <recommendedName>
        <fullName evidence="8">PQ-loop repeat-containing protein</fullName>
    </recommendedName>
</protein>
<dbReference type="PANTHER" id="PTHR16201:SF37">
    <property type="entry name" value="PQ-LOOP REPEAT-CONTAINING PROTEIN"/>
    <property type="match status" value="1"/>
</dbReference>
<feature type="transmembrane region" description="Helical" evidence="5">
    <location>
        <begin position="130"/>
        <end position="152"/>
    </location>
</feature>
<evidence type="ECO:0000256" key="3">
    <source>
        <dbReference type="ARBA" id="ARBA00022989"/>
    </source>
</evidence>
<feature type="transmembrane region" description="Helical" evidence="5">
    <location>
        <begin position="67"/>
        <end position="86"/>
    </location>
</feature>
<evidence type="ECO:0000313" key="6">
    <source>
        <dbReference type="EMBL" id="ODQ77532.1"/>
    </source>
</evidence>
<evidence type="ECO:0000256" key="2">
    <source>
        <dbReference type="ARBA" id="ARBA00022692"/>
    </source>
</evidence>
<accession>A0A1E3QKC5</accession>
<dbReference type="Proteomes" id="UP000094336">
    <property type="component" value="Unassembled WGS sequence"/>
</dbReference>
<comment type="subcellular location">
    <subcellularLocation>
        <location evidence="1">Membrane</location>
        <topology evidence="1">Multi-pass membrane protein</topology>
    </subcellularLocation>
</comment>
<evidence type="ECO:0000256" key="4">
    <source>
        <dbReference type="ARBA" id="ARBA00023136"/>
    </source>
</evidence>
<dbReference type="GeneID" id="30147820"/>
<keyword evidence="4 5" id="KW-0472">Membrane</keyword>
<sequence length="266" mass="29739">MTNDSAAANTLGTIGTVLWCVQLVPQIYFNYRKKNCEGLPPLMLFLWSACGVPFAIYFISIDSNIPVQVQPCVFTVLCLIGFVQSLYYPPVSWPTRRIILVVVAFVVGAMALEVGFIIPLKRWYQEGTTWPPLIFGILASILLAAGLIPPYFELWKRQGRVIGINFIFLTIDFSGAVFSLASLAVDTAKLDIMGCVLYAICALLELGIFASQLVWLIRFRWLKTGRLNDAEDIGDKEFSEVELQATDLAERLCGKEPLREDLDDQD</sequence>